<gene>
    <name evidence="4" type="ORF">SLS58_010864</name>
</gene>
<dbReference type="PANTHER" id="PTHR18063">
    <property type="entry name" value="NF-E2 INDUCIBLE PROTEIN"/>
    <property type="match status" value="1"/>
</dbReference>
<feature type="compositionally biased region" description="Gly residues" evidence="1">
    <location>
        <begin position="966"/>
        <end position="975"/>
    </location>
</feature>
<accession>A0ABR3T2Y3</accession>
<feature type="compositionally biased region" description="Polar residues" evidence="1">
    <location>
        <begin position="911"/>
        <end position="920"/>
    </location>
</feature>
<keyword evidence="5" id="KW-1185">Reference proteome</keyword>
<feature type="compositionally biased region" description="Basic and acidic residues" evidence="1">
    <location>
        <begin position="733"/>
        <end position="744"/>
    </location>
</feature>
<dbReference type="InterPro" id="IPR033979">
    <property type="entry name" value="MINDY_domain"/>
</dbReference>
<feature type="compositionally biased region" description="Basic and acidic residues" evidence="1">
    <location>
        <begin position="123"/>
        <end position="137"/>
    </location>
</feature>
<protein>
    <recommendedName>
        <fullName evidence="3">MINDY deubiquitinase domain-containing protein</fullName>
    </recommendedName>
</protein>
<dbReference type="Pfam" id="PF11374">
    <property type="entry name" value="DUF3176"/>
    <property type="match status" value="1"/>
</dbReference>
<feature type="compositionally biased region" description="Acidic residues" evidence="1">
    <location>
        <begin position="53"/>
        <end position="72"/>
    </location>
</feature>
<feature type="compositionally biased region" description="Polar residues" evidence="1">
    <location>
        <begin position="320"/>
        <end position="330"/>
    </location>
</feature>
<keyword evidence="2" id="KW-1133">Transmembrane helix</keyword>
<comment type="caution">
    <text evidence="4">The sequence shown here is derived from an EMBL/GenBank/DDBJ whole genome shotgun (WGS) entry which is preliminary data.</text>
</comment>
<sequence>MVRKPELVPPPLSQATYHPPYPTTPPDEHPPPFPADANGYQFVSHEDARRSESDDDISSSSDWDEPEDDDEDQKGNIPAALRPGSHRPTSSQQVKPDELPALLRVGPPGGSPAPRISIDSEDDRAKAEEKTEEKKPEPQSAATSPPPALPTPPPPAVSPPAPAVSTPPPSAGPASESPATTALERRPTIPLKSQNPYLNIQSPTGQSADQDNVPKPWSQEQPIPQEPIEMPLDNNTPVEQFSSMSLANIAEDRAQSPPTRPPPGVPGDVVKQTTADVTSPTSSSQRHASDASSVFYPGMDVSSLDGQSSRTRGLPEDSEAQPSRTWQEQQAWEKSERERREREAAEAQEKAMQEERERQAEEEWHRGEAAAKAAEQSQPPARPTEDTAPPLPPRPGTSSTTAEQAPSRPHNVDTADGAESPGTKQRKENYSIKHIRWFDSHTNNLREAPVLTQNANGPCPLLALVNALVLSTPPRQQSSLMDALKTRETISLGLLLDAVFDELVSGHRGTVAQELPDVGDLYAFLLALHTGMNVNPQFVAAGSEGLIDHPIPQGQSNPGSFEQTREMRLYSTFKVPLIHGWIPPPDSIATAAFGRSAKTYEDAQNIQFHEEELEAKLSTSGLSPQEQNLYEDLQAIKEFLHRYPTQLTDYGLKVMKDSLKPGQFAILFRNDHFSTIYKEPRSQKVFSLVTDTGYSSHEEIVWESLVDVTGRGSEMFSGDFRAVSHNQGTGQERPIRSLLDDEPPRQGSGFANGGGVTYPQENGTVGATPSTEQEDADLALALQLQEEEDDRHRREAEERRRRENELSHNFLSNEANNTNSSSSSRLPGRITDPIRGSDVRPLIPPRRSNNNNNNNVPQTNRPRVDGEEPPPPTYEQAANSPVYVPGQGGQGLPNPPQGGAGARNHGRGQSAYASTSQGQSYFIGGRPSGRGRRTSHPAAPASAAGSVAAAGPSGGGGVPFGRRHSGSGGQQGGAPGKEEKSSSSTTPANTLPLVQDPTVNEPPRPPMRELDNPKPYKNTSGDWWEWELFGIVGSAVALGGIILVLRLYQDQPQPSWEHISLNALISWLSTVAKLLVLIPISRSLGQLKWVWFKQRHMPLLDMEVFDSASRGVMGSFSLLWRLKCQHTAALGALITILALGMDPFIQNLLRYYQKASLDIQHPASISNISYYGVMSSFAGEGTPPDQVLKMNVLNSLYDADPSESWAEPYYVFDASVETLNASTGSSYKEALTASYPLNMDSYYNVIDRVIDSQTFDMSSDSSAAIRWFLQDNLEGYVLRYQHSFEVASLDANFTEKEDYGKKQPDALQAIYSGSFSRCSNPDRKVECAMKNIARALTKSLRDAAYMANGTSGANMAIGETYVPVTHVGVRWYWMALPITVWILSVVTFLGTVWNTRQANVQPWRNSPIPLLFLDIDQGERRSLWEDGVSNDACLRKAEQLSGKLEIEEDGAMLVSHSS</sequence>
<dbReference type="InterPro" id="IPR021514">
    <property type="entry name" value="DUF3176"/>
</dbReference>
<feature type="region of interest" description="Disordered" evidence="1">
    <location>
        <begin position="784"/>
        <end position="1014"/>
    </location>
</feature>
<feature type="transmembrane region" description="Helical" evidence="2">
    <location>
        <begin position="1023"/>
        <end position="1047"/>
    </location>
</feature>
<dbReference type="Pfam" id="PF04424">
    <property type="entry name" value="MINDY_DUB"/>
    <property type="match status" value="1"/>
</dbReference>
<feature type="compositionally biased region" description="Low complexity" evidence="1">
    <location>
        <begin position="219"/>
        <end position="229"/>
    </location>
</feature>
<feature type="compositionally biased region" description="Pro residues" evidence="1">
    <location>
        <begin position="144"/>
        <end position="171"/>
    </location>
</feature>
<dbReference type="Proteomes" id="UP001521184">
    <property type="component" value="Unassembled WGS sequence"/>
</dbReference>
<proteinExistence type="predicted"/>
<feature type="compositionally biased region" description="Basic and acidic residues" evidence="1">
    <location>
        <begin position="331"/>
        <end position="369"/>
    </location>
</feature>
<feature type="compositionally biased region" description="Polar residues" evidence="1">
    <location>
        <begin position="759"/>
        <end position="771"/>
    </location>
</feature>
<evidence type="ECO:0000256" key="1">
    <source>
        <dbReference type="SAM" id="MobiDB-lite"/>
    </source>
</evidence>
<dbReference type="PANTHER" id="PTHR18063:SF6">
    <property type="entry name" value="UBIQUITIN CARBOXYL-TERMINAL HYDROLASE"/>
    <property type="match status" value="1"/>
</dbReference>
<evidence type="ECO:0000313" key="4">
    <source>
        <dbReference type="EMBL" id="KAL1633920.1"/>
    </source>
</evidence>
<evidence type="ECO:0000313" key="5">
    <source>
        <dbReference type="Proteomes" id="UP001521184"/>
    </source>
</evidence>
<feature type="transmembrane region" description="Helical" evidence="2">
    <location>
        <begin position="1371"/>
        <end position="1393"/>
    </location>
</feature>
<feature type="compositionally biased region" description="Basic and acidic residues" evidence="1">
    <location>
        <begin position="790"/>
        <end position="806"/>
    </location>
</feature>
<reference evidence="4 5" key="1">
    <citation type="journal article" date="2023" name="Plant Dis.">
        <title>First Report of Diplodia intermedia Causing Canker and Dieback Diseases on Apple Trees in Canada.</title>
        <authorList>
            <person name="Ellouze W."/>
            <person name="Ilyukhin E."/>
            <person name="Sulman M."/>
            <person name="Ali S."/>
        </authorList>
    </citation>
    <scope>NUCLEOTIDE SEQUENCE [LARGE SCALE GENOMIC DNA]</scope>
    <source>
        <strain evidence="4 5">M45-28</strain>
    </source>
</reference>
<feature type="compositionally biased region" description="Low complexity" evidence="1">
    <location>
        <begin position="812"/>
        <end position="824"/>
    </location>
</feature>
<organism evidence="4 5">
    <name type="scientific">Diplodia intermedia</name>
    <dbReference type="NCBI Taxonomy" id="856260"/>
    <lineage>
        <taxon>Eukaryota</taxon>
        <taxon>Fungi</taxon>
        <taxon>Dikarya</taxon>
        <taxon>Ascomycota</taxon>
        <taxon>Pezizomycotina</taxon>
        <taxon>Dothideomycetes</taxon>
        <taxon>Dothideomycetes incertae sedis</taxon>
        <taxon>Botryosphaeriales</taxon>
        <taxon>Botryosphaeriaceae</taxon>
        <taxon>Diplodia</taxon>
    </lineage>
</organism>
<keyword evidence="2" id="KW-0812">Transmembrane</keyword>
<feature type="compositionally biased region" description="Polar residues" evidence="1">
    <location>
        <begin position="233"/>
        <end position="246"/>
    </location>
</feature>
<dbReference type="EMBL" id="JAKEKT020000141">
    <property type="protein sequence ID" value="KAL1633920.1"/>
    <property type="molecule type" value="Genomic_DNA"/>
</dbReference>
<feature type="compositionally biased region" description="Low complexity" evidence="1">
    <location>
        <begin position="282"/>
        <end position="293"/>
    </location>
</feature>
<feature type="compositionally biased region" description="Low complexity" evidence="1">
    <location>
        <begin position="172"/>
        <end position="182"/>
    </location>
</feature>
<name>A0ABR3T2Y3_9PEZI</name>
<feature type="compositionally biased region" description="Polar residues" evidence="1">
    <location>
        <begin position="271"/>
        <end position="281"/>
    </location>
</feature>
<evidence type="ECO:0000259" key="3">
    <source>
        <dbReference type="Pfam" id="PF04424"/>
    </source>
</evidence>
<evidence type="ECO:0000256" key="2">
    <source>
        <dbReference type="SAM" id="Phobius"/>
    </source>
</evidence>
<keyword evidence="2" id="KW-0472">Membrane</keyword>
<feature type="compositionally biased region" description="Polar residues" evidence="1">
    <location>
        <begin position="191"/>
        <end position="210"/>
    </location>
</feature>
<feature type="region of interest" description="Disordered" evidence="1">
    <location>
        <begin position="722"/>
        <end position="771"/>
    </location>
</feature>
<feature type="domain" description="MINDY deubiquitinase" evidence="3">
    <location>
        <begin position="429"/>
        <end position="720"/>
    </location>
</feature>
<feature type="compositionally biased region" description="Low complexity" evidence="1">
    <location>
        <begin position="937"/>
        <end position="951"/>
    </location>
</feature>
<feature type="region of interest" description="Disordered" evidence="1">
    <location>
        <begin position="1"/>
        <end position="430"/>
    </location>
</feature>
<feature type="compositionally biased region" description="Low complexity" evidence="1">
    <location>
        <begin position="845"/>
        <end position="861"/>
    </location>
</feature>
<feature type="transmembrane region" description="Helical" evidence="2">
    <location>
        <begin position="1059"/>
        <end position="1080"/>
    </location>
</feature>
<dbReference type="InterPro" id="IPR007518">
    <property type="entry name" value="MINDY"/>
</dbReference>